<proteinExistence type="predicted"/>
<keyword evidence="2" id="KW-1185">Reference proteome</keyword>
<evidence type="ECO:0000313" key="1">
    <source>
        <dbReference type="EMBL" id="KDQ10380.1"/>
    </source>
</evidence>
<evidence type="ECO:0000313" key="2">
    <source>
        <dbReference type="Proteomes" id="UP000027195"/>
    </source>
</evidence>
<gene>
    <name evidence="1" type="ORF">BOTBODRAFT_495107</name>
</gene>
<protein>
    <submittedName>
        <fullName evidence="1">Uncharacterized protein</fullName>
    </submittedName>
</protein>
<sequence length="153" mass="17210">MLGRGPGLTQCQRLFASDLDCGYSYVGSFSCLYTTPDESGSPSPQLLWYGCATPLHSESAVYDLELVTNHLVSRSHLPGVSEHDRSLVILQDTCNRAVNRRGSFASSQSYVYPNYSACFENARIQRIILARRFRLNCAQRHPFLRLLRLFSGI</sequence>
<dbReference type="EMBL" id="KL198068">
    <property type="protein sequence ID" value="KDQ10380.1"/>
    <property type="molecule type" value="Genomic_DNA"/>
</dbReference>
<accession>A0A067M6S5</accession>
<dbReference type="Proteomes" id="UP000027195">
    <property type="component" value="Unassembled WGS sequence"/>
</dbReference>
<dbReference type="InParanoid" id="A0A067M6S5"/>
<dbReference type="AlphaFoldDB" id="A0A067M6S5"/>
<organism evidence="1 2">
    <name type="scientific">Botryobasidium botryosum (strain FD-172 SS1)</name>
    <dbReference type="NCBI Taxonomy" id="930990"/>
    <lineage>
        <taxon>Eukaryota</taxon>
        <taxon>Fungi</taxon>
        <taxon>Dikarya</taxon>
        <taxon>Basidiomycota</taxon>
        <taxon>Agaricomycotina</taxon>
        <taxon>Agaricomycetes</taxon>
        <taxon>Cantharellales</taxon>
        <taxon>Botryobasidiaceae</taxon>
        <taxon>Botryobasidium</taxon>
    </lineage>
</organism>
<name>A0A067M6S5_BOTB1</name>
<reference evidence="2" key="1">
    <citation type="journal article" date="2014" name="Proc. Natl. Acad. Sci. U.S.A.">
        <title>Extensive sampling of basidiomycete genomes demonstrates inadequacy of the white-rot/brown-rot paradigm for wood decay fungi.</title>
        <authorList>
            <person name="Riley R."/>
            <person name="Salamov A.A."/>
            <person name="Brown D.W."/>
            <person name="Nagy L.G."/>
            <person name="Floudas D."/>
            <person name="Held B.W."/>
            <person name="Levasseur A."/>
            <person name="Lombard V."/>
            <person name="Morin E."/>
            <person name="Otillar R."/>
            <person name="Lindquist E.A."/>
            <person name="Sun H."/>
            <person name="LaButti K.M."/>
            <person name="Schmutz J."/>
            <person name="Jabbour D."/>
            <person name="Luo H."/>
            <person name="Baker S.E."/>
            <person name="Pisabarro A.G."/>
            <person name="Walton J.D."/>
            <person name="Blanchette R.A."/>
            <person name="Henrissat B."/>
            <person name="Martin F."/>
            <person name="Cullen D."/>
            <person name="Hibbett D.S."/>
            <person name="Grigoriev I.V."/>
        </authorList>
    </citation>
    <scope>NUCLEOTIDE SEQUENCE [LARGE SCALE GENOMIC DNA]</scope>
    <source>
        <strain evidence="2">FD-172 SS1</strain>
    </source>
</reference>
<dbReference type="PROSITE" id="PS51257">
    <property type="entry name" value="PROKAR_LIPOPROTEIN"/>
    <property type="match status" value="1"/>
</dbReference>
<dbReference type="HOGENOM" id="CLU_1712963_0_0_1"/>